<feature type="transmembrane region" description="Helical" evidence="2">
    <location>
        <begin position="189"/>
        <end position="207"/>
    </location>
</feature>
<dbReference type="SUPFAM" id="SSF101756">
    <property type="entry name" value="Hypothetical protein YgiW"/>
    <property type="match status" value="1"/>
</dbReference>
<reference evidence="5" key="1">
    <citation type="submission" date="2016-11" db="UniProtKB">
        <authorList>
            <consortium name="WormBaseParasite"/>
        </authorList>
    </citation>
    <scope>IDENTIFICATION</scope>
</reference>
<keyword evidence="2" id="KW-0472">Membrane</keyword>
<keyword evidence="4" id="KW-1185">Reference proteome</keyword>
<evidence type="ECO:0000313" key="4">
    <source>
        <dbReference type="Proteomes" id="UP000095287"/>
    </source>
</evidence>
<dbReference type="InterPro" id="IPR007437">
    <property type="entry name" value="DUF486"/>
</dbReference>
<dbReference type="AlphaFoldDB" id="A0A1I7YI82"/>
<feature type="transmembrane region" description="Helical" evidence="2">
    <location>
        <begin position="125"/>
        <end position="144"/>
    </location>
</feature>
<feature type="transmembrane region" description="Helical" evidence="2">
    <location>
        <begin position="216"/>
        <end position="234"/>
    </location>
</feature>
<feature type="chain" id="PRO_5009312271" evidence="3">
    <location>
        <begin position="27"/>
        <end position="235"/>
    </location>
</feature>
<dbReference type="PANTHER" id="PTHR38482:SF1">
    <property type="entry name" value="DMT FAMILY PROTEIN"/>
    <property type="match status" value="1"/>
</dbReference>
<feature type="signal peptide" evidence="3">
    <location>
        <begin position="1"/>
        <end position="26"/>
    </location>
</feature>
<dbReference type="Pfam" id="PF04076">
    <property type="entry name" value="BOF"/>
    <property type="match status" value="1"/>
</dbReference>
<dbReference type="InterPro" id="IPR036700">
    <property type="entry name" value="BOBF_sf"/>
</dbReference>
<keyword evidence="2" id="KW-1133">Transmembrane helix</keyword>
<name>A0A1I7YI82_9BILA</name>
<dbReference type="NCBIfam" id="NF033674">
    <property type="entry name" value="stress_OB_fold"/>
    <property type="match status" value="1"/>
</dbReference>
<evidence type="ECO:0000256" key="1">
    <source>
        <dbReference type="ARBA" id="ARBA00022729"/>
    </source>
</evidence>
<dbReference type="WBParaSite" id="L893_g16376.t1">
    <property type="protein sequence ID" value="L893_g16376.t1"/>
    <property type="gene ID" value="L893_g16376"/>
</dbReference>
<evidence type="ECO:0000256" key="2">
    <source>
        <dbReference type="SAM" id="Phobius"/>
    </source>
</evidence>
<dbReference type="PANTHER" id="PTHR38482">
    <property type="entry name" value="DMT FAMILY PROTEIN"/>
    <property type="match status" value="1"/>
</dbReference>
<proteinExistence type="predicted"/>
<dbReference type="Pfam" id="PF04342">
    <property type="entry name" value="DMT_6"/>
    <property type="match status" value="1"/>
</dbReference>
<evidence type="ECO:0000313" key="5">
    <source>
        <dbReference type="WBParaSite" id="L893_g16376.t1"/>
    </source>
</evidence>
<protein>
    <submittedName>
        <fullName evidence="5">BOF domain-containing protein</fullName>
    </submittedName>
</protein>
<keyword evidence="2" id="KW-0812">Transmembrane</keyword>
<evidence type="ECO:0000256" key="3">
    <source>
        <dbReference type="SAM" id="SignalP"/>
    </source>
</evidence>
<accession>A0A1I7YI82</accession>
<feature type="transmembrane region" description="Helical" evidence="2">
    <location>
        <begin position="156"/>
        <end position="177"/>
    </location>
</feature>
<sequence length="235" mass="25951">MSSYLKLRSAVALALSSAVLSFPAHAQYTGPSELAQITVAEILKNPVDDQDVRIQGHLLRQTAHDKFVFSDGTGEIVAEIKAKHFAGQTLDEKTKVELIGEVDTSLKRAPEIEVDFLKIVEMAKILPILMLVVSNVFMTIAWYGHLKYPNSPLLKVVLISWGIALVEYCLAVPANRLGHTVYSAAQLKTMQEVITLLVFVVFSVLYLKESFTLNHLLGFTLIGAGAFFIFYGPLK</sequence>
<keyword evidence="1 3" id="KW-0732">Signal</keyword>
<dbReference type="Gene3D" id="2.40.50.200">
    <property type="entry name" value="Bacterial OB-fold"/>
    <property type="match status" value="1"/>
</dbReference>
<organism evidence="4 5">
    <name type="scientific">Steinernema glaseri</name>
    <dbReference type="NCBI Taxonomy" id="37863"/>
    <lineage>
        <taxon>Eukaryota</taxon>
        <taxon>Metazoa</taxon>
        <taxon>Ecdysozoa</taxon>
        <taxon>Nematoda</taxon>
        <taxon>Chromadorea</taxon>
        <taxon>Rhabditida</taxon>
        <taxon>Tylenchina</taxon>
        <taxon>Panagrolaimomorpha</taxon>
        <taxon>Strongyloidoidea</taxon>
        <taxon>Steinernematidae</taxon>
        <taxon>Steinernema</taxon>
    </lineage>
</organism>
<dbReference type="Proteomes" id="UP000095287">
    <property type="component" value="Unplaced"/>
</dbReference>
<dbReference type="InterPro" id="IPR005220">
    <property type="entry name" value="CarO-like"/>
</dbReference>